<dbReference type="SUPFAM" id="SSF50621">
    <property type="entry name" value="Alanine racemase C-terminal domain-like"/>
    <property type="match status" value="1"/>
</dbReference>
<comment type="cofactor">
    <cofactor evidence="1">
        <name>pyridoxal 5'-phosphate</name>
        <dbReference type="ChEBI" id="CHEBI:597326"/>
    </cofactor>
</comment>
<evidence type="ECO:0000259" key="5">
    <source>
        <dbReference type="Pfam" id="PF00278"/>
    </source>
</evidence>
<dbReference type="PANTHER" id="PTHR43727:SF2">
    <property type="entry name" value="GROUP IV DECARBOXYLASE"/>
    <property type="match status" value="1"/>
</dbReference>
<name>A0A381T5Z1_9ZZZZ</name>
<feature type="domain" description="Orn/DAP/Arg decarboxylase 2 N-terminal" evidence="6">
    <location>
        <begin position="35"/>
        <end position="277"/>
    </location>
</feature>
<dbReference type="Gene3D" id="3.20.20.10">
    <property type="entry name" value="Alanine racemase"/>
    <property type="match status" value="1"/>
</dbReference>
<accession>A0A381T5Z1</accession>
<dbReference type="InterPro" id="IPR022644">
    <property type="entry name" value="De-COase2_N"/>
</dbReference>
<evidence type="ECO:0000259" key="6">
    <source>
        <dbReference type="Pfam" id="PF02784"/>
    </source>
</evidence>
<gene>
    <name evidence="7" type="ORF">METZ01_LOCUS63998</name>
</gene>
<dbReference type="Pfam" id="PF00278">
    <property type="entry name" value="Orn_DAP_Arg_deC"/>
    <property type="match status" value="1"/>
</dbReference>
<sequence>MTLIYKGQNLFLDSTSINSIAKNNQTPFYIYSYKKIRDNFSIFSNYFKGTNPLVCFSVKSNSNTSLISELGKLGSGADVVSEGELLKALKAKIKPNKIVFSGIGKTKNELQLAIKKNILLINIESESEAKLINKISKKLKKITSIGIRLNPGVDANTLSKISTGKTDSKFGLPKSNFLKLCRNIEKLKNLRIKAISVHIGSQITSVAPYRKTLNVLYKLIKLSKINFKYIDLGGGFGIPYKKKEKKINLKNYSTLVEKFQKKLNCKVIFEPGRFIVGNAGALISKITFIKNSGKTKFIILDAGMNDFVRPALYDVKHDIIPVLKSKRKAKGNIEFVGPICESTDTFVKYKNFFSLNENDLVAITNVGAYGSSLSSNYNSRPLVAEILIKSGKTKIIRKRQKISAII</sequence>
<dbReference type="PRINTS" id="PR01181">
    <property type="entry name" value="DAPDCRBXLASE"/>
</dbReference>
<dbReference type="Gene3D" id="2.40.37.10">
    <property type="entry name" value="Lyase, Ornithine Decarboxylase, Chain A, domain 1"/>
    <property type="match status" value="1"/>
</dbReference>
<dbReference type="CDD" id="cd06828">
    <property type="entry name" value="PLPDE_III_DapDC"/>
    <property type="match status" value="1"/>
</dbReference>
<dbReference type="NCBIfam" id="TIGR01048">
    <property type="entry name" value="lysA"/>
    <property type="match status" value="1"/>
</dbReference>
<keyword evidence="3" id="KW-0663">Pyridoxal phosphate</keyword>
<dbReference type="Pfam" id="PF02784">
    <property type="entry name" value="Orn_Arg_deC_N"/>
    <property type="match status" value="1"/>
</dbReference>
<dbReference type="EMBL" id="UINC01004020">
    <property type="protein sequence ID" value="SVA11144.1"/>
    <property type="molecule type" value="Genomic_DNA"/>
</dbReference>
<evidence type="ECO:0000256" key="3">
    <source>
        <dbReference type="ARBA" id="ARBA00022898"/>
    </source>
</evidence>
<evidence type="ECO:0000256" key="1">
    <source>
        <dbReference type="ARBA" id="ARBA00001933"/>
    </source>
</evidence>
<dbReference type="GO" id="GO:0008836">
    <property type="term" value="F:diaminopimelate decarboxylase activity"/>
    <property type="evidence" value="ECO:0007669"/>
    <property type="project" value="InterPro"/>
</dbReference>
<dbReference type="HAMAP" id="MF_02120">
    <property type="entry name" value="LysA"/>
    <property type="match status" value="1"/>
</dbReference>
<dbReference type="InterPro" id="IPR022643">
    <property type="entry name" value="De-COase2_C"/>
</dbReference>
<dbReference type="SUPFAM" id="SSF51419">
    <property type="entry name" value="PLP-binding barrel"/>
    <property type="match status" value="1"/>
</dbReference>
<reference evidence="7" key="1">
    <citation type="submission" date="2018-05" db="EMBL/GenBank/DDBJ databases">
        <authorList>
            <person name="Lanie J.A."/>
            <person name="Ng W.-L."/>
            <person name="Kazmierczak K.M."/>
            <person name="Andrzejewski T.M."/>
            <person name="Davidsen T.M."/>
            <person name="Wayne K.J."/>
            <person name="Tettelin H."/>
            <person name="Glass J.I."/>
            <person name="Rusch D."/>
            <person name="Podicherti R."/>
            <person name="Tsui H.-C.T."/>
            <person name="Winkler M.E."/>
        </authorList>
    </citation>
    <scope>NUCLEOTIDE SEQUENCE</scope>
</reference>
<dbReference type="AlphaFoldDB" id="A0A381T5Z1"/>
<evidence type="ECO:0008006" key="8">
    <source>
        <dbReference type="Google" id="ProtNLM"/>
    </source>
</evidence>
<evidence type="ECO:0000313" key="7">
    <source>
        <dbReference type="EMBL" id="SVA11144.1"/>
    </source>
</evidence>
<dbReference type="PANTHER" id="PTHR43727">
    <property type="entry name" value="DIAMINOPIMELATE DECARBOXYLASE"/>
    <property type="match status" value="1"/>
</dbReference>
<keyword evidence="4" id="KW-0456">Lyase</keyword>
<dbReference type="InterPro" id="IPR002986">
    <property type="entry name" value="DAP_deCOOHase_LysA"/>
</dbReference>
<dbReference type="InterPro" id="IPR009006">
    <property type="entry name" value="Ala_racemase/Decarboxylase_C"/>
</dbReference>
<dbReference type="InterPro" id="IPR029066">
    <property type="entry name" value="PLP-binding_barrel"/>
</dbReference>
<organism evidence="7">
    <name type="scientific">marine metagenome</name>
    <dbReference type="NCBI Taxonomy" id="408172"/>
    <lineage>
        <taxon>unclassified sequences</taxon>
        <taxon>metagenomes</taxon>
        <taxon>ecological metagenomes</taxon>
    </lineage>
</organism>
<dbReference type="InterPro" id="IPR000183">
    <property type="entry name" value="Orn/DAP/Arg_de-COase"/>
</dbReference>
<evidence type="ECO:0000256" key="2">
    <source>
        <dbReference type="ARBA" id="ARBA00022793"/>
    </source>
</evidence>
<dbReference type="FunFam" id="3.20.20.10:FF:000003">
    <property type="entry name" value="Diaminopimelate decarboxylase"/>
    <property type="match status" value="1"/>
</dbReference>
<keyword evidence="2" id="KW-0210">Decarboxylase</keyword>
<proteinExistence type="inferred from homology"/>
<dbReference type="PRINTS" id="PR01179">
    <property type="entry name" value="ODADCRBXLASE"/>
</dbReference>
<feature type="domain" description="Orn/DAP/Arg decarboxylase 2 C-terminal" evidence="5">
    <location>
        <begin position="28"/>
        <end position="367"/>
    </location>
</feature>
<protein>
    <recommendedName>
        <fullName evidence="8">Diaminopimelate decarboxylase</fullName>
    </recommendedName>
</protein>
<evidence type="ECO:0000256" key="4">
    <source>
        <dbReference type="ARBA" id="ARBA00023239"/>
    </source>
</evidence>
<dbReference type="GO" id="GO:0009089">
    <property type="term" value="P:lysine biosynthetic process via diaminopimelate"/>
    <property type="evidence" value="ECO:0007669"/>
    <property type="project" value="InterPro"/>
</dbReference>